<dbReference type="PANTHER" id="PTHR42865">
    <property type="entry name" value="PROTON/GLUTAMATE-ASPARTATE SYMPORTER"/>
    <property type="match status" value="1"/>
</dbReference>
<feature type="transmembrane region" description="Helical" evidence="7">
    <location>
        <begin position="73"/>
        <end position="96"/>
    </location>
</feature>
<gene>
    <name evidence="8" type="primary">dctA</name>
    <name evidence="8" type="ORF">ABDB84_18510</name>
</gene>
<sequence length="443" mass="46554">MLLSRFKSLYVQVITGVLLGVLVGAFEPAIGAQLKPFSTVFISLIKMVFAPVIFATVVLGIAKMESMKELGKVGGAALLYFEILSTLALALGLVLVNIMQPGVGMNIDASTLDSHAIAAYTNAPKMASGMDFFLGIFPTSVIDAFAKNNILQILTFSIFFGVALSHSGKRGKIVVEVLDSFANAMFKIVNMVMRYAPIAAFGAVSFTVGKYGLGTLVQLGKLMGTMYLTCTVFVFVILGLVCRVFGLRITKVLVYIKDEIFVLLGTASSESVVPQCMRKMEHAGVSKSVVGLVIPSGLTFNPDGQCIYFTMAAIFIAQATNTPLTLTDQLIVLSVLLLTSKGSAGVSGTAFITLAATLASLGKIPVAGMVLLLGVDMFMGQARAITNTIGNCVATLVVGKLVGSLDKEKMDAALNTPMTQDRLAEIYAGAGTGDDHAPLPAAG</sequence>
<dbReference type="RefSeq" id="WP_345921260.1">
    <property type="nucleotide sequence ID" value="NZ_JBDIVE010000014.1"/>
</dbReference>
<dbReference type="SUPFAM" id="SSF118215">
    <property type="entry name" value="Proton glutamate symport protein"/>
    <property type="match status" value="1"/>
</dbReference>
<feature type="transmembrane region" description="Helical" evidence="7">
    <location>
        <begin position="38"/>
        <end position="61"/>
    </location>
</feature>
<dbReference type="InterPro" id="IPR018107">
    <property type="entry name" value="Na-dicarboxylate_symporter_CS"/>
</dbReference>
<feature type="transmembrane region" description="Helical" evidence="7">
    <location>
        <begin position="306"/>
        <end position="326"/>
    </location>
</feature>
<feature type="transmembrane region" description="Helical" evidence="7">
    <location>
        <begin position="9"/>
        <end position="26"/>
    </location>
</feature>
<dbReference type="InterPro" id="IPR001991">
    <property type="entry name" value="Na-dicarboxylate_symporter"/>
</dbReference>
<dbReference type="NCBIfam" id="NF002461">
    <property type="entry name" value="PRK01663.1"/>
    <property type="match status" value="1"/>
</dbReference>
<evidence type="ECO:0000256" key="4">
    <source>
        <dbReference type="ARBA" id="ARBA00022847"/>
    </source>
</evidence>
<evidence type="ECO:0000256" key="5">
    <source>
        <dbReference type="ARBA" id="ARBA00022989"/>
    </source>
</evidence>
<feature type="transmembrane region" description="Helical" evidence="7">
    <location>
        <begin position="226"/>
        <end position="247"/>
    </location>
</feature>
<proteinExistence type="predicted"/>
<keyword evidence="2" id="KW-0813">Transport</keyword>
<evidence type="ECO:0000313" key="9">
    <source>
        <dbReference type="Proteomes" id="UP001410394"/>
    </source>
</evidence>
<dbReference type="Gene3D" id="1.10.3860.10">
    <property type="entry name" value="Sodium:dicarboxylate symporter"/>
    <property type="match status" value="1"/>
</dbReference>
<dbReference type="PROSITE" id="PS00714">
    <property type="entry name" value="NA_DICARBOXYL_SYMP_2"/>
    <property type="match status" value="1"/>
</dbReference>
<comment type="caution">
    <text evidence="8">The sequence shown here is derived from an EMBL/GenBank/DDBJ whole genome shotgun (WGS) entry which is preliminary data.</text>
</comment>
<dbReference type="Pfam" id="PF00375">
    <property type="entry name" value="SDF"/>
    <property type="match status" value="1"/>
</dbReference>
<dbReference type="Proteomes" id="UP001410394">
    <property type="component" value="Unassembled WGS sequence"/>
</dbReference>
<dbReference type="EMBL" id="JBDIVE010000014">
    <property type="protein sequence ID" value="MEN3070483.1"/>
    <property type="molecule type" value="Genomic_DNA"/>
</dbReference>
<comment type="subcellular location">
    <subcellularLocation>
        <location evidence="1">Membrane</location>
        <topology evidence="1">Multi-pass membrane protein</topology>
    </subcellularLocation>
</comment>
<evidence type="ECO:0000256" key="3">
    <source>
        <dbReference type="ARBA" id="ARBA00022692"/>
    </source>
</evidence>
<keyword evidence="3 7" id="KW-0812">Transmembrane</keyword>
<dbReference type="PANTHER" id="PTHR42865:SF1">
    <property type="entry name" value="AEROBIC C4-DICARBOXYLATE TRANSPORT PROTEIN"/>
    <property type="match status" value="1"/>
</dbReference>
<evidence type="ECO:0000256" key="2">
    <source>
        <dbReference type="ARBA" id="ARBA00022448"/>
    </source>
</evidence>
<keyword evidence="5 7" id="KW-1133">Transmembrane helix</keyword>
<reference evidence="8 9" key="1">
    <citation type="journal article" date="2018" name="Int. J. Syst. Evol. Microbiol.">
        <title>Uliginosibacterium sediminicola sp. nov., isolated from freshwater sediment.</title>
        <authorList>
            <person name="Hwang W.M."/>
            <person name="Kim S.M."/>
            <person name="Kang K."/>
            <person name="Ahn T.Y."/>
        </authorList>
    </citation>
    <scope>NUCLEOTIDE SEQUENCE [LARGE SCALE GENOMIC DNA]</scope>
    <source>
        <strain evidence="8 9">M1-21</strain>
    </source>
</reference>
<keyword evidence="9" id="KW-1185">Reference proteome</keyword>
<protein>
    <submittedName>
        <fullName evidence="8">C4-dicarboxylate transporter DctA</fullName>
    </submittedName>
</protein>
<keyword evidence="6 7" id="KW-0472">Membrane</keyword>
<evidence type="ECO:0000256" key="1">
    <source>
        <dbReference type="ARBA" id="ARBA00004141"/>
    </source>
</evidence>
<name>A0ABU9Z3M0_9RHOO</name>
<accession>A0ABU9Z3M0</accession>
<evidence type="ECO:0000256" key="7">
    <source>
        <dbReference type="SAM" id="Phobius"/>
    </source>
</evidence>
<keyword evidence="4" id="KW-0769">Symport</keyword>
<evidence type="ECO:0000256" key="6">
    <source>
        <dbReference type="ARBA" id="ARBA00023136"/>
    </source>
</evidence>
<evidence type="ECO:0000313" key="8">
    <source>
        <dbReference type="EMBL" id="MEN3070483.1"/>
    </source>
</evidence>
<feature type="transmembrane region" description="Helical" evidence="7">
    <location>
        <begin position="346"/>
        <end position="373"/>
    </location>
</feature>
<organism evidence="8 9">
    <name type="scientific">Uliginosibacterium sediminicola</name>
    <dbReference type="NCBI Taxonomy" id="2024550"/>
    <lineage>
        <taxon>Bacteria</taxon>
        <taxon>Pseudomonadati</taxon>
        <taxon>Pseudomonadota</taxon>
        <taxon>Betaproteobacteria</taxon>
        <taxon>Rhodocyclales</taxon>
        <taxon>Zoogloeaceae</taxon>
        <taxon>Uliginosibacterium</taxon>
    </lineage>
</organism>
<dbReference type="InterPro" id="IPR036458">
    <property type="entry name" value="Na:dicarbo_symporter_sf"/>
</dbReference>
<dbReference type="PRINTS" id="PR00173">
    <property type="entry name" value="EDTRNSPORT"/>
</dbReference>